<feature type="coiled-coil region" evidence="1">
    <location>
        <begin position="442"/>
        <end position="508"/>
    </location>
</feature>
<name>A0ABP7V9L1_9BACI</name>
<evidence type="ECO:0000313" key="2">
    <source>
        <dbReference type="EMBL" id="GAA4062463.1"/>
    </source>
</evidence>
<feature type="coiled-coil region" evidence="1">
    <location>
        <begin position="295"/>
        <end position="331"/>
    </location>
</feature>
<keyword evidence="3" id="KW-1185">Reference proteome</keyword>
<dbReference type="EMBL" id="BAABDL010000035">
    <property type="protein sequence ID" value="GAA4062463.1"/>
    <property type="molecule type" value="Genomic_DNA"/>
</dbReference>
<dbReference type="Pfam" id="PF13558">
    <property type="entry name" value="SbcC_Walker_B"/>
    <property type="match status" value="1"/>
</dbReference>
<gene>
    <name evidence="2" type="ORF">GCM10022410_06570</name>
</gene>
<sequence length="1356" mass="158359">MNRWVINRVGLLNFWYYKNQIFKLANGRMLLRGANGSGKSLTMQSLFPVLFDGDTSAYRLDSFGSRDRRMEDYLLGEKGVSDRDDGIGYLFLEVKRENREEYLTIGIGMHANRGGKLNKWFFAIENNNRIGIDVELYEELRKGELTPLTKQKLKNRLEGNGRLFDTQRDYKAYVNERIFGFEAIEQFDELIALLINLRSPKLSKEFRPSVIYSILRDSLPKLKDDDLLPLATTIERLDGHRERLEDLGNELSELKRFSKVYQKWHDELVGQLAGKWLAFSQNKAKTEKNLEQGRRATKKMQADLAEKETARAENETQLDALEKTIQELNQHEGMDLVRRGQELKDMLDDTIVQLTKTQADIDRKKKRLSEHHASLEKEQLQRDRHMKEMNTLLNDNEQYVSTLRFEELDAVYSTKMRNELTTQEFDYWKEQVQKKKQHFQQVIGLLNQLEQKQSQLTELAREVGDIQQVIDQLERDLRHWQQMRQQELENWKQAIDTWRKEARFELREQDYSQLLYQIDRLLEEEIREEIIMAPLRTSYEEAVGQNQKATNTLSSEQKEWKQLKADKEAEIKEWQAQKIPEIEQRETRKNNRQKWIETDRVLHFYKSVDFIEEIEDETRDRLEGALYASGILDSLISEEGLTLSDDLQILPQPKLLAVTLADFLTVNPELEQDLQPLVMDVLQSIIVGEADPELPAIFRDGSYQIANLRGQMPDHYQASYIGAASQERYRQIKIAQLETEIDEIDSEIDRLAVAIQAKEQLEREMKLSYENRPTGVEVYQAINYMSKTTIELQIRMDALKLKQGQFDALKATVNQETIELHRLTAQDELARELTAYQDANRSADYYEANLTDAYIKYTVIQEGKLTIDTLEQTIRDLQDEEDELLLVWSDLTSKKQSQQRSVDDNLTQQKLINIEELQIQLTQAREEQKQRKSFVKATNQAITQLVEQLAINRSQVQATEMDLENIRFEESHWRKLFDQEVHRFAASEQSLVELAREKQQQLSAKRLKDLSDQVLTQFNFIADQLQNYQPGLINVSGIDLSEEIEQKLGDFSQYNHSKQPHFKVNGESKTVFELQDQLTDQRMTLQDLLKKEDEQLFKTIILESVGNILRARIQQAMQWVEQMNRLLQLQKNSSGLSLSIQWKGLPSSSEQDLGTARLVELLQKPAEILSEMDREAISEHFQEKVRYAQEQVQEDLDGQSTLFQAVANVLDYRDWFEFELKYKRANEGYRPQVLTDRRFNQFSGGEKAIVMYLPLFAAVDSRYSDAESFCPKVITLDEAFAGIDDLNIAELFKACEQLGFNYVMNSQALFGDYPTVSKLRIYELLRPQNINIVTTISYYWDGQHRRIELGDVASGE</sequence>
<feature type="coiled-coil region" evidence="1">
    <location>
        <begin position="230"/>
        <end position="257"/>
    </location>
</feature>
<dbReference type="Gene3D" id="3.40.1140.10">
    <property type="match status" value="1"/>
</dbReference>
<feature type="coiled-coil region" evidence="1">
    <location>
        <begin position="539"/>
        <end position="577"/>
    </location>
</feature>
<dbReference type="RefSeq" id="WP_344910297.1">
    <property type="nucleotide sequence ID" value="NZ_BAABDL010000035.1"/>
</dbReference>
<proteinExistence type="predicted"/>
<dbReference type="Gene3D" id="3.40.50.300">
    <property type="entry name" value="P-loop containing nucleotide triphosphate hydrolases"/>
    <property type="match status" value="1"/>
</dbReference>
<feature type="coiled-coil region" evidence="1">
    <location>
        <begin position="860"/>
        <end position="927"/>
    </location>
</feature>
<evidence type="ECO:0000256" key="1">
    <source>
        <dbReference type="SAM" id="Coils"/>
    </source>
</evidence>
<accession>A0ABP7V9L1</accession>
<keyword evidence="1" id="KW-0175">Coiled coil</keyword>
<organism evidence="2 3">
    <name type="scientific">Amphibacillus indicireducens</name>
    <dbReference type="NCBI Taxonomy" id="1076330"/>
    <lineage>
        <taxon>Bacteria</taxon>
        <taxon>Bacillati</taxon>
        <taxon>Bacillota</taxon>
        <taxon>Bacilli</taxon>
        <taxon>Bacillales</taxon>
        <taxon>Bacillaceae</taxon>
        <taxon>Amphibacillus</taxon>
    </lineage>
</organism>
<dbReference type="InterPro" id="IPR013496">
    <property type="entry name" value="CHP02680"/>
</dbReference>
<dbReference type="NCBIfam" id="TIGR02680">
    <property type="entry name" value="TIGR02680 family protein"/>
    <property type="match status" value="1"/>
</dbReference>
<reference evidence="3" key="1">
    <citation type="journal article" date="2019" name="Int. J. Syst. Evol. Microbiol.">
        <title>The Global Catalogue of Microorganisms (GCM) 10K type strain sequencing project: providing services to taxonomists for standard genome sequencing and annotation.</title>
        <authorList>
            <consortium name="The Broad Institute Genomics Platform"/>
            <consortium name="The Broad Institute Genome Sequencing Center for Infectious Disease"/>
            <person name="Wu L."/>
            <person name="Ma J."/>
        </authorList>
    </citation>
    <scope>NUCLEOTIDE SEQUENCE [LARGE SCALE GENOMIC DNA]</scope>
    <source>
        <strain evidence="3">JCM 17250</strain>
    </source>
</reference>
<protein>
    <submittedName>
        <fullName evidence="2">TIGR02680 family protein</fullName>
    </submittedName>
</protein>
<feature type="coiled-coil region" evidence="1">
    <location>
        <begin position="734"/>
        <end position="771"/>
    </location>
</feature>
<dbReference type="InterPro" id="IPR027417">
    <property type="entry name" value="P-loop_NTPase"/>
</dbReference>
<dbReference type="SUPFAM" id="SSF52540">
    <property type="entry name" value="P-loop containing nucleoside triphosphate hydrolases"/>
    <property type="match status" value="1"/>
</dbReference>
<comment type="caution">
    <text evidence="2">The sequence shown here is derived from an EMBL/GenBank/DDBJ whole genome shotgun (WGS) entry which is preliminary data.</text>
</comment>
<evidence type="ECO:0000313" key="3">
    <source>
        <dbReference type="Proteomes" id="UP001501734"/>
    </source>
</evidence>
<dbReference type="Proteomes" id="UP001501734">
    <property type="component" value="Unassembled WGS sequence"/>
</dbReference>